<gene>
    <name evidence="1" type="ORF">NC797_14590</name>
</gene>
<dbReference type="Proteomes" id="UP001145050">
    <property type="component" value="Unassembled WGS sequence"/>
</dbReference>
<name>A0A9X3WTX2_9BACI</name>
<reference evidence="1" key="1">
    <citation type="submission" date="2022-06" db="EMBL/GenBank/DDBJ databases">
        <title>Aquibacillus sp. a new bacterium isolated from soil saline samples.</title>
        <authorList>
            <person name="Galisteo C."/>
            <person name="De La Haba R."/>
            <person name="Sanchez-Porro C."/>
            <person name="Ventosa A."/>
        </authorList>
    </citation>
    <scope>NUCLEOTIDE SEQUENCE</scope>
    <source>
        <strain evidence="1">3ASR75-11</strain>
    </source>
</reference>
<dbReference type="AlphaFoldDB" id="A0A9X3WTX2"/>
<dbReference type="EMBL" id="JAMQKB010000019">
    <property type="protein sequence ID" value="MDC3425732.1"/>
    <property type="molecule type" value="Genomic_DNA"/>
</dbReference>
<comment type="caution">
    <text evidence="1">The sequence shown here is derived from an EMBL/GenBank/DDBJ whole genome shotgun (WGS) entry which is preliminary data.</text>
</comment>
<accession>A0A9X3WTX2</accession>
<sequence length="338" mass="39628">MNMKWLVNTENNTYQINLSTYSSLFIDYSTNLDSIIDPILQYFQSKSKLKNSIVIKDILQDYDEINYRDYLAIKLSNQIMSEETTLGSKTLMKDQIKMQLINNIETDGYMLTINTLLQDLLGTGIDNLPIKTKPLTVDSIMKLIELDINLENSSNESNKVLNQNKILLPIIKSYLINKYKSPLLLFFVFPEDLLSPREQLEMKELLMSITEQINVFVITKSNSFLSDEFDGNNYYKNGRQLITKELIHDLEWESPLPFTQDELKLSFLFIMRKYIELIELSPTVSNYKQSDVILFKSIDLYVFVFVMRRLKLNFSIELTSENVDKPVFEYIMDVYEKM</sequence>
<dbReference type="RefSeq" id="WP_272437547.1">
    <property type="nucleotide sequence ID" value="NZ_JAMQKB010000019.1"/>
</dbReference>
<evidence type="ECO:0000313" key="1">
    <source>
        <dbReference type="EMBL" id="MDC3425732.1"/>
    </source>
</evidence>
<organism evidence="1 2">
    <name type="scientific">Terrihalobacillus insolitus</name>
    <dbReference type="NCBI Taxonomy" id="2950438"/>
    <lineage>
        <taxon>Bacteria</taxon>
        <taxon>Bacillati</taxon>
        <taxon>Bacillota</taxon>
        <taxon>Bacilli</taxon>
        <taxon>Bacillales</taxon>
        <taxon>Bacillaceae</taxon>
        <taxon>Terrihalobacillus</taxon>
    </lineage>
</organism>
<proteinExistence type="predicted"/>
<evidence type="ECO:0000313" key="2">
    <source>
        <dbReference type="Proteomes" id="UP001145050"/>
    </source>
</evidence>
<keyword evidence="2" id="KW-1185">Reference proteome</keyword>
<protein>
    <submittedName>
        <fullName evidence="1">Uncharacterized protein</fullName>
    </submittedName>
</protein>